<dbReference type="EMBL" id="NOUW01000014">
    <property type="protein sequence ID" value="PDX90147.1"/>
    <property type="molecule type" value="Genomic_DNA"/>
</dbReference>
<dbReference type="EMBL" id="PRLF01000007">
    <property type="protein sequence ID" value="RAW65464.1"/>
    <property type="molecule type" value="Genomic_DNA"/>
</dbReference>
<dbReference type="EMBL" id="NMTW01000038">
    <property type="protein sequence ID" value="PDX75294.1"/>
    <property type="molecule type" value="Genomic_DNA"/>
</dbReference>
<dbReference type="Proteomes" id="UP000220005">
    <property type="component" value="Unassembled WGS sequence"/>
</dbReference>
<evidence type="ECO:0000313" key="9">
    <source>
        <dbReference type="EMBL" id="MSC52436.1"/>
    </source>
</evidence>
<dbReference type="Proteomes" id="UP000220480">
    <property type="component" value="Unassembled WGS sequence"/>
</dbReference>
<dbReference type="EMBL" id="QVEW01000011">
    <property type="protein sequence ID" value="RGB96128.1"/>
    <property type="molecule type" value="Genomic_DNA"/>
</dbReference>
<evidence type="ECO:0000313" key="8">
    <source>
        <dbReference type="EMBL" id="MBS6623063.1"/>
    </source>
</evidence>
<dbReference type="EMBL" id="WKQM01000025">
    <property type="protein sequence ID" value="MSC52436.1"/>
    <property type="molecule type" value="Genomic_DNA"/>
</dbReference>
<dbReference type="GeneID" id="75066988"/>
<keyword evidence="2 5" id="KW-0689">Ribosomal protein</keyword>
<dbReference type="Proteomes" id="UP000220438">
    <property type="component" value="Unassembled WGS sequence"/>
</dbReference>
<dbReference type="EMBL" id="NMTZ01000017">
    <property type="protein sequence ID" value="PDX84266.1"/>
    <property type="molecule type" value="Genomic_DNA"/>
</dbReference>
<dbReference type="PANTHER" id="PTHR43168:SF2">
    <property type="entry name" value="LARGE RIBOSOMAL SUBUNIT PROTEIN BL33C"/>
    <property type="match status" value="1"/>
</dbReference>
<dbReference type="NCBIfam" id="NF001764">
    <property type="entry name" value="PRK00504.1"/>
    <property type="match status" value="1"/>
</dbReference>
<evidence type="ECO:0000313" key="17">
    <source>
        <dbReference type="EMBL" id="PDX90147.1"/>
    </source>
</evidence>
<dbReference type="Proteomes" id="UP000219901">
    <property type="component" value="Unassembled WGS sequence"/>
</dbReference>
<dbReference type="Proteomes" id="UP000250997">
    <property type="component" value="Unassembled WGS sequence"/>
</dbReference>
<dbReference type="InterPro" id="IPR038584">
    <property type="entry name" value="Ribosomal_bL33_sf"/>
</dbReference>
<evidence type="ECO:0000256" key="2">
    <source>
        <dbReference type="ARBA" id="ARBA00022980"/>
    </source>
</evidence>
<dbReference type="Proteomes" id="UP000250550">
    <property type="component" value="Unassembled WGS sequence"/>
</dbReference>
<dbReference type="EMBL" id="CABHMY010000100">
    <property type="protein sequence ID" value="VUX08041.1"/>
    <property type="molecule type" value="Genomic_DNA"/>
</dbReference>
<evidence type="ECO:0000313" key="22">
    <source>
        <dbReference type="EMBL" id="RAW59000.1"/>
    </source>
</evidence>
<dbReference type="Proteomes" id="UP000251144">
    <property type="component" value="Unassembled WGS sequence"/>
</dbReference>
<evidence type="ECO:0000313" key="28">
    <source>
        <dbReference type="EMBL" id="RGB93280.1"/>
    </source>
</evidence>
<keyword evidence="3 5" id="KW-0687">Ribonucleoprotein</keyword>
<evidence type="ECO:0000313" key="55">
    <source>
        <dbReference type="Proteomes" id="UP000461506"/>
    </source>
</evidence>
<evidence type="ECO:0000313" key="54">
    <source>
        <dbReference type="Proteomes" id="UP000406184"/>
    </source>
</evidence>
<evidence type="ECO:0000256" key="5">
    <source>
        <dbReference type="HAMAP-Rule" id="MF_00294"/>
    </source>
</evidence>
<reference evidence="6 33" key="1">
    <citation type="submission" date="2015-09" db="EMBL/GenBank/DDBJ databases">
        <authorList>
            <consortium name="Pathogen Informatics"/>
        </authorList>
    </citation>
    <scope>NUCLEOTIDE SEQUENCE [LARGE SCALE GENOMIC DNA]</scope>
    <source>
        <strain evidence="6 33">2789STDY5834970</strain>
    </source>
</reference>
<dbReference type="EMBL" id="NOUV01000014">
    <property type="protein sequence ID" value="PDX86790.1"/>
    <property type="molecule type" value="Genomic_DNA"/>
</dbReference>
<proteinExistence type="inferred from homology"/>
<evidence type="ECO:0000313" key="36">
    <source>
        <dbReference type="Proteomes" id="UP000220157"/>
    </source>
</evidence>
<evidence type="ECO:0000313" key="44">
    <source>
        <dbReference type="Proteomes" id="UP000251144"/>
    </source>
</evidence>
<evidence type="ECO:0000313" key="53">
    <source>
        <dbReference type="Proteomes" id="UP000261140"/>
    </source>
</evidence>
<evidence type="ECO:0000313" key="39">
    <source>
        <dbReference type="Proteomes" id="UP000220904"/>
    </source>
</evidence>
<evidence type="ECO:0000313" key="27">
    <source>
        <dbReference type="EMBL" id="RGB83390.1"/>
    </source>
</evidence>
<dbReference type="Pfam" id="PF00471">
    <property type="entry name" value="Ribosomal_L33"/>
    <property type="match status" value="1"/>
</dbReference>
<dbReference type="EMBL" id="CYXN01000045">
    <property type="protein sequence ID" value="CUN24261.1"/>
    <property type="molecule type" value="Genomic_DNA"/>
</dbReference>
<reference evidence="32 54" key="7">
    <citation type="submission" date="2019-07" db="EMBL/GenBank/DDBJ databases">
        <authorList>
            <person name="Hibberd C M."/>
            <person name="Gehrig L. J."/>
            <person name="Chang H.-W."/>
            <person name="Venkatesh S."/>
        </authorList>
    </citation>
    <scope>NUCLEOTIDE SEQUENCE [LARGE SCALE GENOMIC DNA]</scope>
    <source>
        <strain evidence="32">Faecalibacterium_prausnitzii_JG_BgPS064</strain>
    </source>
</reference>
<evidence type="ECO:0000313" key="25">
    <source>
        <dbReference type="EMBL" id="RCH44775.1"/>
    </source>
</evidence>
<evidence type="ECO:0000313" key="38">
    <source>
        <dbReference type="Proteomes" id="UP000220480"/>
    </source>
</evidence>
<dbReference type="EMBL" id="QVEQ01000002">
    <property type="protein sequence ID" value="RGB72605.1"/>
    <property type="molecule type" value="Genomic_DNA"/>
</dbReference>
<evidence type="ECO:0000313" key="15">
    <source>
        <dbReference type="EMBL" id="PDX84266.1"/>
    </source>
</evidence>
<dbReference type="EMBL" id="QVEZ01000005">
    <property type="protein sequence ID" value="RGC05221.1"/>
    <property type="molecule type" value="Genomic_DNA"/>
</dbReference>
<evidence type="ECO:0000313" key="30">
    <source>
        <dbReference type="EMBL" id="RGC05221.1"/>
    </source>
</evidence>
<dbReference type="NCBIfam" id="NF001860">
    <property type="entry name" value="PRK00595.1"/>
    <property type="match status" value="1"/>
</dbReference>
<evidence type="ECO:0000313" key="16">
    <source>
        <dbReference type="EMBL" id="PDX86790.1"/>
    </source>
</evidence>
<dbReference type="EMBL" id="WKQN01000003">
    <property type="protein sequence ID" value="MSC62666.1"/>
    <property type="molecule type" value="Genomic_DNA"/>
</dbReference>
<reference evidence="41 42" key="4">
    <citation type="submission" date="2018-02" db="EMBL/GenBank/DDBJ databases">
        <title>Complete genome sequencing of Faecalibacterium prausnitzii strains isolated from the human gut.</title>
        <authorList>
            <person name="Fitzgerald B.C."/>
            <person name="Shkoporov A.N."/>
            <person name="Ross P.R."/>
            <person name="Hill C."/>
        </authorList>
    </citation>
    <scope>NUCLEOTIDE SEQUENCE [LARGE SCALE GENOMIC DNA]</scope>
    <source>
        <strain evidence="22 45">APC923/51-1</strain>
        <strain evidence="23 42">APC923/61-1</strain>
        <strain evidence="24 41">APC924/119</strain>
        <strain evidence="19 43">APC942/18-1</strain>
        <strain evidence="21 44">APC942/32-1</strain>
        <strain evidence="20 46">APC942/8-14-2</strain>
        <strain evidence="25 47">ATCC 27768</strain>
    </source>
</reference>
<dbReference type="InterPro" id="IPR011332">
    <property type="entry name" value="Ribosomal_zn-bd"/>
</dbReference>
<dbReference type="EMBL" id="QVES01000016">
    <property type="protein sequence ID" value="RGB83390.1"/>
    <property type="molecule type" value="Genomic_DNA"/>
</dbReference>
<evidence type="ECO:0000313" key="6">
    <source>
        <dbReference type="EMBL" id="CUN24261.1"/>
    </source>
</evidence>
<evidence type="ECO:0000313" key="42">
    <source>
        <dbReference type="Proteomes" id="UP000250583"/>
    </source>
</evidence>
<evidence type="ECO:0000313" key="29">
    <source>
        <dbReference type="EMBL" id="RGB96128.1"/>
    </source>
</evidence>
<dbReference type="InterPro" id="IPR001705">
    <property type="entry name" value="Ribosomal_bL33"/>
</dbReference>
<dbReference type="GO" id="GO:0005840">
    <property type="term" value="C:ribosome"/>
    <property type="evidence" value="ECO:0007669"/>
    <property type="project" value="UniProtKB-KW"/>
</dbReference>
<dbReference type="Gene3D" id="2.20.28.120">
    <property type="entry name" value="Ribosomal protein L33"/>
    <property type="match status" value="1"/>
</dbReference>
<evidence type="ECO:0000313" key="52">
    <source>
        <dbReference type="Proteomes" id="UP000261079"/>
    </source>
</evidence>
<protein>
    <recommendedName>
        <fullName evidence="4 5">Large ribosomal subunit protein bL33</fullName>
    </recommendedName>
</protein>
<name>A0A173YPB9_9FIRM</name>
<keyword evidence="54" id="KW-1185">Reference proteome</keyword>
<evidence type="ECO:0000313" key="7">
    <source>
        <dbReference type="EMBL" id="MBS5687600.1"/>
    </source>
</evidence>
<dbReference type="Proteomes" id="UP000260733">
    <property type="component" value="Unassembled WGS sequence"/>
</dbReference>
<dbReference type="Proteomes" id="UP000811365">
    <property type="component" value="Unassembled WGS sequence"/>
</dbReference>
<evidence type="ECO:0000313" key="46">
    <source>
        <dbReference type="Proteomes" id="UP000251634"/>
    </source>
</evidence>
<evidence type="ECO:0000313" key="20">
    <source>
        <dbReference type="EMBL" id="RAW51238.1"/>
    </source>
</evidence>
<dbReference type="Proteomes" id="UP000260783">
    <property type="component" value="Unassembled WGS sequence"/>
</dbReference>
<gene>
    <name evidence="5 14" type="primary">rpmG</name>
    <name evidence="6" type="synonym">rpmG2</name>
    <name evidence="24" type="ORF">C4N21_07090</name>
    <name evidence="23" type="ORF">C4N22_04035</name>
    <name evidence="22" type="ORF">C4N24_04185</name>
    <name evidence="20" type="ORF">C4N25_04385</name>
    <name evidence="21" type="ORF">C4N26_05800</name>
    <name evidence="19" type="ORF">C4N27_07480</name>
    <name evidence="25" type="ORF">C7J97_10445</name>
    <name evidence="18" type="ORF">CGS50_008630</name>
    <name evidence="12" type="ORF">CGS55_08360</name>
    <name evidence="13" type="ORF">CGS56_09540</name>
    <name evidence="14" type="ORF">CGS58_05425</name>
    <name evidence="15" type="ORF">CGS59_06260</name>
    <name evidence="16" type="ORF">CHR60_08650</name>
    <name evidence="17" type="ORF">CHR61_04290</name>
    <name evidence="31" type="ORF">DW855_04265</name>
    <name evidence="30" type="ORF">DW905_08900</name>
    <name evidence="29" type="ORF">DWZ04_10660</name>
    <name evidence="27" type="ORF">DWZ25_12150</name>
    <name evidence="28" type="ORF">DWZ46_02745</name>
    <name evidence="26" type="ORF">DWZ89_03360</name>
    <name evidence="6" type="ORF">ERS852582_02742</name>
    <name evidence="32" type="ORF">FPPS064S07_00474</name>
    <name evidence="11" type="ORF">GKD85_11920</name>
    <name evidence="10" type="ORF">GKD95_04780</name>
    <name evidence="9" type="ORF">GKE10_11100</name>
    <name evidence="8" type="ORF">KH315_13040</name>
    <name evidence="7" type="ORF">KHW66_06040</name>
</gene>
<evidence type="ECO:0000313" key="32">
    <source>
        <dbReference type="EMBL" id="VUX08041.1"/>
    </source>
</evidence>
<evidence type="ECO:0000313" key="31">
    <source>
        <dbReference type="EMBL" id="RGC20255.1"/>
    </source>
</evidence>
<dbReference type="Proteomes" id="UP000251634">
    <property type="component" value="Unassembled WGS sequence"/>
</dbReference>
<dbReference type="EMBL" id="PRLB01000004">
    <property type="protein sequence ID" value="RAW54380.1"/>
    <property type="molecule type" value="Genomic_DNA"/>
</dbReference>
<dbReference type="NCBIfam" id="TIGR01023">
    <property type="entry name" value="rpmG_bact"/>
    <property type="match status" value="1"/>
</dbReference>
<sequence>MTVKITLACTECKQRNYNTTKNKKNNPDRLEMKKYCRFCKKHTVHRETK</sequence>
<dbReference type="HAMAP" id="MF_00294">
    <property type="entry name" value="Ribosomal_bL33"/>
    <property type="match status" value="1"/>
</dbReference>
<dbReference type="GO" id="GO:0003735">
    <property type="term" value="F:structural constituent of ribosome"/>
    <property type="evidence" value="ECO:0007669"/>
    <property type="project" value="InterPro"/>
</dbReference>
<evidence type="ECO:0000256" key="1">
    <source>
        <dbReference type="ARBA" id="ARBA00007596"/>
    </source>
</evidence>
<dbReference type="EMBL" id="NMTY01000012">
    <property type="protein sequence ID" value="PDX81524.1"/>
    <property type="molecule type" value="Genomic_DNA"/>
</dbReference>
<dbReference type="EMBL" id="PRKZ01000002">
    <property type="protein sequence ID" value="RAW51238.1"/>
    <property type="molecule type" value="Genomic_DNA"/>
</dbReference>
<organism evidence="14 35">
    <name type="scientific">Faecalibacterium prausnitzii</name>
    <dbReference type="NCBI Taxonomy" id="853"/>
    <lineage>
        <taxon>Bacteria</taxon>
        <taxon>Bacillati</taxon>
        <taxon>Bacillota</taxon>
        <taxon>Clostridia</taxon>
        <taxon>Eubacteriales</taxon>
        <taxon>Oscillospiraceae</taxon>
        <taxon>Faecalibacterium</taxon>
    </lineage>
</organism>
<reference evidence="55 56" key="6">
    <citation type="journal article" date="2019" name="Nat. Med.">
        <title>A library of human gut bacterial isolates paired with longitudinal multiomics data enables mechanistic microbiome research.</title>
        <authorList>
            <person name="Poyet M."/>
            <person name="Groussin M."/>
            <person name="Gibbons S.M."/>
            <person name="Avila-Pacheco J."/>
            <person name="Jiang X."/>
            <person name="Kearney S.M."/>
            <person name="Perrotta A.R."/>
            <person name="Berdy B."/>
            <person name="Zhao S."/>
            <person name="Lieberman T.D."/>
            <person name="Swanson P.K."/>
            <person name="Smith M."/>
            <person name="Roesemann S."/>
            <person name="Alexander J.E."/>
            <person name="Rich S.A."/>
            <person name="Livny J."/>
            <person name="Vlamakis H."/>
            <person name="Clish C."/>
            <person name="Bullock K."/>
            <person name="Deik A."/>
            <person name="Scott J."/>
            <person name="Pierce K.A."/>
            <person name="Xavier R.J."/>
            <person name="Alm E.J."/>
        </authorList>
    </citation>
    <scope>NUCLEOTIDE SEQUENCE [LARGE SCALE GENOMIC DNA]</scope>
    <source>
        <strain evidence="10 55">BIOML-A1</strain>
        <strain evidence="9 56">BIOML-B1</strain>
        <strain evidence="11 57">BIOML-B9</strain>
    </source>
</reference>
<reference evidence="48 49" key="5">
    <citation type="submission" date="2018-08" db="EMBL/GenBank/DDBJ databases">
        <title>A genome reference for cultivated species of the human gut microbiota.</title>
        <authorList>
            <person name="Zou Y."/>
            <person name="Xue W."/>
            <person name="Luo G."/>
        </authorList>
    </citation>
    <scope>NUCLEOTIDE SEQUENCE [LARGE SCALE GENOMIC DNA]</scope>
    <source>
        <strain evidence="29 50">AF29-11BH</strain>
        <strain evidence="27 49">AF31-14AC</strain>
        <strain evidence="28 51">AF32-8AC</strain>
        <strain evidence="26 53">AF36-11AT</strain>
        <strain evidence="31 48">AM37-13AC</strain>
        <strain evidence="30 52">AM42-11AC</strain>
    </source>
</reference>
<dbReference type="GO" id="GO:1990904">
    <property type="term" value="C:ribonucleoprotein complex"/>
    <property type="evidence" value="ECO:0007669"/>
    <property type="project" value="UniProtKB-KW"/>
</dbReference>
<dbReference type="GeneID" id="90660871"/>
<evidence type="ECO:0000313" key="24">
    <source>
        <dbReference type="EMBL" id="RAW65464.1"/>
    </source>
</evidence>
<dbReference type="SUPFAM" id="SSF57829">
    <property type="entry name" value="Zn-binding ribosomal proteins"/>
    <property type="match status" value="1"/>
</dbReference>
<dbReference type="GO" id="GO:0005737">
    <property type="term" value="C:cytoplasm"/>
    <property type="evidence" value="ECO:0007669"/>
    <property type="project" value="UniProtKB-ARBA"/>
</dbReference>
<evidence type="ECO:0000313" key="33">
    <source>
        <dbReference type="Proteomes" id="UP000095649"/>
    </source>
</evidence>
<dbReference type="EMBL" id="NMTV01000047">
    <property type="protein sequence ID" value="PDX72508.1"/>
    <property type="molecule type" value="Genomic_DNA"/>
</dbReference>
<dbReference type="Proteomes" id="UP000095649">
    <property type="component" value="Unassembled WGS sequence"/>
</dbReference>
<evidence type="ECO:0000256" key="4">
    <source>
        <dbReference type="ARBA" id="ARBA00035176"/>
    </source>
</evidence>
<dbReference type="Proteomes" id="UP000477010">
    <property type="component" value="Unassembled WGS sequence"/>
</dbReference>
<evidence type="ECO:0000313" key="34">
    <source>
        <dbReference type="Proteomes" id="UP000219901"/>
    </source>
</evidence>
<reference evidence="34 35" key="2">
    <citation type="journal article" date="2017" name="Front. Microbiol.">
        <title>New Insights into the Diversity of the Genus Faecalibacterium.</title>
        <authorList>
            <person name="Benevides L."/>
            <person name="Burman S."/>
            <person name="Martin R."/>
            <person name="Robert V."/>
            <person name="Thomas M."/>
            <person name="Miquel S."/>
            <person name="Chain F."/>
            <person name="Sokol H."/>
            <person name="Bermudez-Humaran L.G."/>
            <person name="Morrison M."/>
            <person name="Langella P."/>
            <person name="Azevedo V.A."/>
            <person name="Chatel J.M."/>
            <person name="Soares S."/>
        </authorList>
    </citation>
    <scope>NUCLEOTIDE SEQUENCE [LARGE SCALE GENOMIC DNA]</scope>
    <source>
        <strain evidence="37 39">AHMP21</strain>
        <strain evidence="18 40">CNCM I 4542</strain>
        <strain evidence="12 34">CNCM I 4546</strain>
        <strain evidence="13 36">CNCM I 4573</strain>
        <strain evidence="14 35">CNCM I 4575</strain>
        <strain evidence="15 38">CNCM I 4644</strain>
    </source>
</reference>
<evidence type="ECO:0000313" key="14">
    <source>
        <dbReference type="EMBL" id="PDX81524.1"/>
    </source>
</evidence>
<dbReference type="Proteomes" id="UP000220157">
    <property type="component" value="Unassembled WGS sequence"/>
</dbReference>
<dbReference type="Proteomes" id="UP000260782">
    <property type="component" value="Unassembled WGS sequence"/>
</dbReference>
<dbReference type="Proteomes" id="UP000252378">
    <property type="component" value="Unassembled WGS sequence"/>
</dbReference>
<dbReference type="Proteomes" id="UP000261140">
    <property type="component" value="Unassembled WGS sequence"/>
</dbReference>
<dbReference type="EMBL" id="QVER01000002">
    <property type="protein sequence ID" value="RGB93280.1"/>
    <property type="molecule type" value="Genomic_DNA"/>
</dbReference>
<evidence type="ECO:0000313" key="13">
    <source>
        <dbReference type="EMBL" id="PDX75294.1"/>
    </source>
</evidence>
<dbReference type="Proteomes" id="UP000250583">
    <property type="component" value="Unassembled WGS sequence"/>
</dbReference>
<evidence type="ECO:0000313" key="51">
    <source>
        <dbReference type="Proteomes" id="UP000260991"/>
    </source>
</evidence>
<comment type="similarity">
    <text evidence="1 5">Belongs to the bacterial ribosomal protein bL33 family.</text>
</comment>
<evidence type="ECO:0000313" key="57">
    <source>
        <dbReference type="Proteomes" id="UP000477010"/>
    </source>
</evidence>
<dbReference type="EMBL" id="NMTS02000056">
    <property type="protein sequence ID" value="PLK29188.1"/>
    <property type="molecule type" value="Genomic_DNA"/>
</dbReference>
<dbReference type="GO" id="GO:0006412">
    <property type="term" value="P:translation"/>
    <property type="evidence" value="ECO:0007669"/>
    <property type="project" value="UniProtKB-UniRule"/>
</dbReference>
<evidence type="ECO:0000256" key="3">
    <source>
        <dbReference type="ARBA" id="ARBA00023274"/>
    </source>
</evidence>
<dbReference type="AlphaFoldDB" id="A0A173YPB9"/>
<dbReference type="EMBL" id="PRLA01000004">
    <property type="protein sequence ID" value="RAW50360.1"/>
    <property type="molecule type" value="Genomic_DNA"/>
</dbReference>
<evidence type="ECO:0000313" key="45">
    <source>
        <dbReference type="Proteomes" id="UP000251281"/>
    </source>
</evidence>
<evidence type="ECO:0000313" key="37">
    <source>
        <dbReference type="Proteomes" id="UP000220438"/>
    </source>
</evidence>
<dbReference type="Proteomes" id="UP000733372">
    <property type="component" value="Unassembled WGS sequence"/>
</dbReference>
<dbReference type="InterPro" id="IPR018264">
    <property type="entry name" value="Ribosomal_bL33_CS"/>
</dbReference>
<evidence type="ECO:0000313" key="10">
    <source>
        <dbReference type="EMBL" id="MSC62666.1"/>
    </source>
</evidence>
<dbReference type="Proteomes" id="UP000461506">
    <property type="component" value="Unassembled WGS sequence"/>
</dbReference>
<evidence type="ECO:0000313" key="21">
    <source>
        <dbReference type="EMBL" id="RAW54380.1"/>
    </source>
</evidence>
<dbReference type="Proteomes" id="UP000406184">
    <property type="component" value="Unassembled WGS sequence"/>
</dbReference>
<evidence type="ECO:0000313" key="50">
    <source>
        <dbReference type="Proteomes" id="UP000260783"/>
    </source>
</evidence>
<dbReference type="EMBL" id="WKQE01000019">
    <property type="protein sequence ID" value="MSC81501.1"/>
    <property type="molecule type" value="Genomic_DNA"/>
</dbReference>
<evidence type="ECO:0000313" key="35">
    <source>
        <dbReference type="Proteomes" id="UP000220005"/>
    </source>
</evidence>
<evidence type="ECO:0000313" key="12">
    <source>
        <dbReference type="EMBL" id="PDX72508.1"/>
    </source>
</evidence>
<evidence type="ECO:0000313" key="43">
    <source>
        <dbReference type="Proteomes" id="UP000250997"/>
    </source>
</evidence>
<evidence type="ECO:0000313" key="26">
    <source>
        <dbReference type="EMBL" id="RGB72605.1"/>
    </source>
</evidence>
<dbReference type="Proteomes" id="UP000462091">
    <property type="component" value="Unassembled WGS sequence"/>
</dbReference>
<dbReference type="Proteomes" id="UP000261079">
    <property type="component" value="Unassembled WGS sequence"/>
</dbReference>
<reference evidence="7" key="8">
    <citation type="submission" date="2021-02" db="EMBL/GenBank/DDBJ databases">
        <title>Infant gut strain persistence is associated with maternal origin, phylogeny, and functional potential including surface adhesion and iron acquisition.</title>
        <authorList>
            <person name="Lou Y.C."/>
        </authorList>
    </citation>
    <scope>NUCLEOTIDE SEQUENCE</scope>
    <source>
        <strain evidence="8">L2_039_000G1_dasL2_039_000G1_maxbin2.maxbin.077</strain>
        <strain evidence="7">L3_101_367G1_dasL3_101_367G1_metabat.metabat.26</strain>
    </source>
</reference>
<evidence type="ECO:0000313" key="48">
    <source>
        <dbReference type="Proteomes" id="UP000260733"/>
    </source>
</evidence>
<dbReference type="EMBL" id="QVFB01000005">
    <property type="protein sequence ID" value="RGC20255.1"/>
    <property type="molecule type" value="Genomic_DNA"/>
</dbReference>
<dbReference type="EMBL" id="PXUP01000014">
    <property type="protein sequence ID" value="RCH44775.1"/>
    <property type="molecule type" value="Genomic_DNA"/>
</dbReference>
<dbReference type="EMBL" id="JAGZYH010000066">
    <property type="protein sequence ID" value="MBS6623063.1"/>
    <property type="molecule type" value="Genomic_DNA"/>
</dbReference>
<dbReference type="EMBL" id="JAGZAM010000010">
    <property type="protein sequence ID" value="MBS5687600.1"/>
    <property type="molecule type" value="Genomic_DNA"/>
</dbReference>
<evidence type="ECO:0000313" key="18">
    <source>
        <dbReference type="EMBL" id="PLK29188.1"/>
    </source>
</evidence>
<dbReference type="PANTHER" id="PTHR43168">
    <property type="entry name" value="50S RIBOSOMAL PROTEIN L33, CHLOROPLASTIC"/>
    <property type="match status" value="1"/>
</dbReference>
<evidence type="ECO:0000313" key="11">
    <source>
        <dbReference type="EMBL" id="MSC81501.1"/>
    </source>
</evidence>
<evidence type="ECO:0000313" key="23">
    <source>
        <dbReference type="EMBL" id="RAW60086.1"/>
    </source>
</evidence>
<dbReference type="Proteomes" id="UP000251281">
    <property type="component" value="Unassembled WGS sequence"/>
</dbReference>
<evidence type="ECO:0000313" key="40">
    <source>
        <dbReference type="Proteomes" id="UP000221015"/>
    </source>
</evidence>
<dbReference type="Proteomes" id="UP000220904">
    <property type="component" value="Unassembled WGS sequence"/>
</dbReference>
<dbReference type="Proteomes" id="UP000260991">
    <property type="component" value="Unassembled WGS sequence"/>
</dbReference>
<evidence type="ECO:0000313" key="47">
    <source>
        <dbReference type="Proteomes" id="UP000252378"/>
    </source>
</evidence>
<dbReference type="Proteomes" id="UP000221015">
    <property type="component" value="Unassembled WGS sequence"/>
</dbReference>
<evidence type="ECO:0000313" key="56">
    <source>
        <dbReference type="Proteomes" id="UP000462091"/>
    </source>
</evidence>
<dbReference type="EMBL" id="PRLD01000003">
    <property type="protein sequence ID" value="RAW59000.1"/>
    <property type="molecule type" value="Genomic_DNA"/>
</dbReference>
<reference evidence="14" key="3">
    <citation type="submission" date="2017-07" db="EMBL/GenBank/DDBJ databases">
        <authorList>
            <person name="Sun Z.S."/>
            <person name="Albrecht U."/>
            <person name="Echele G."/>
            <person name="Lee C.C."/>
        </authorList>
    </citation>
    <scope>NUCLEOTIDE SEQUENCE</scope>
    <source>
        <strain evidence="18">CNCM I 4542</strain>
        <strain evidence="12">CNCM I 4546</strain>
        <strain evidence="13">CNCM I 4573</strain>
        <strain evidence="14">CNCM I 4575</strain>
        <strain evidence="15">CNCM I 4644</strain>
    </source>
</reference>
<dbReference type="RefSeq" id="WP_005920501.1">
    <property type="nucleotide sequence ID" value="NZ_BNEV01000058.1"/>
</dbReference>
<evidence type="ECO:0000313" key="19">
    <source>
        <dbReference type="EMBL" id="RAW50360.1"/>
    </source>
</evidence>
<evidence type="ECO:0000313" key="41">
    <source>
        <dbReference type="Proteomes" id="UP000250550"/>
    </source>
</evidence>
<dbReference type="PROSITE" id="PS00582">
    <property type="entry name" value="RIBOSOMAL_L33"/>
    <property type="match status" value="1"/>
</dbReference>
<dbReference type="EMBL" id="PRLE01000002">
    <property type="protein sequence ID" value="RAW60086.1"/>
    <property type="molecule type" value="Genomic_DNA"/>
</dbReference>
<evidence type="ECO:0000313" key="49">
    <source>
        <dbReference type="Proteomes" id="UP000260782"/>
    </source>
</evidence>
<accession>A0A173YPB9</accession>